<dbReference type="Gene3D" id="3.40.50.1390">
    <property type="entry name" value="Resolvase, N-terminal catalytic domain"/>
    <property type="match status" value="1"/>
</dbReference>
<dbReference type="SUPFAM" id="SSF53041">
    <property type="entry name" value="Resolvase-like"/>
    <property type="match status" value="1"/>
</dbReference>
<dbReference type="PANTHER" id="PTHR30461">
    <property type="entry name" value="DNA-INVERTASE FROM LAMBDOID PROPHAGE"/>
    <property type="match status" value="1"/>
</dbReference>
<reference evidence="6 7" key="1">
    <citation type="journal article" date="2013" name="Genome Announc.">
        <title>Draft Genome Sequence of Sphingobium quisquiliarum Strain P25T, a Novel Hexachlorocyclohexane (HCH)-Degrading Bacterium Isolated from an HCH Dumpsite.</title>
        <authorList>
            <person name="Kumar Singh A."/>
            <person name="Sangwan N."/>
            <person name="Sharma A."/>
            <person name="Gupta V."/>
            <person name="Khurana J.P."/>
            <person name="Lal R."/>
        </authorList>
    </citation>
    <scope>NUCLEOTIDE SEQUENCE [LARGE SCALE GENOMIC DNA]</scope>
    <source>
        <strain evidence="6 7">P25</strain>
    </source>
</reference>
<proteinExistence type="predicted"/>
<dbReference type="Gene3D" id="3.90.1750.20">
    <property type="entry name" value="Putative Large Serine Recombinase, Chain B, Domain 2"/>
    <property type="match status" value="1"/>
</dbReference>
<dbReference type="Pfam" id="PF13408">
    <property type="entry name" value="Zn_ribbon_recom"/>
    <property type="match status" value="1"/>
</dbReference>
<evidence type="ECO:0000259" key="4">
    <source>
        <dbReference type="PROSITE" id="PS51736"/>
    </source>
</evidence>
<dbReference type="CDD" id="cd00338">
    <property type="entry name" value="Ser_Recombinase"/>
    <property type="match status" value="1"/>
</dbReference>
<evidence type="ECO:0000256" key="1">
    <source>
        <dbReference type="ARBA" id="ARBA00023125"/>
    </source>
</evidence>
<dbReference type="InterPro" id="IPR006119">
    <property type="entry name" value="Resolv_N"/>
</dbReference>
<dbReference type="InterPro" id="IPR025827">
    <property type="entry name" value="Zn_ribbon_recom_dom"/>
</dbReference>
<accession>T0G887</accession>
<feature type="domain" description="Recombinase" evidence="5">
    <location>
        <begin position="202"/>
        <end position="320"/>
    </location>
</feature>
<keyword evidence="3" id="KW-0175">Coiled coil</keyword>
<dbReference type="Proteomes" id="UP000015525">
    <property type="component" value="Unassembled WGS sequence"/>
</dbReference>
<feature type="coiled-coil region" evidence="3">
    <location>
        <begin position="403"/>
        <end position="463"/>
    </location>
</feature>
<name>T0G887_9SPHN</name>
<feature type="domain" description="Resolvase/invertase-type recombinase catalytic" evidence="4">
    <location>
        <begin position="27"/>
        <end position="189"/>
    </location>
</feature>
<dbReference type="PROSITE" id="PS51736">
    <property type="entry name" value="RECOMBINASES_3"/>
    <property type="match status" value="1"/>
</dbReference>
<evidence type="ECO:0008006" key="8">
    <source>
        <dbReference type="Google" id="ProtNLM"/>
    </source>
</evidence>
<dbReference type="InterPro" id="IPR050639">
    <property type="entry name" value="SSR_resolvase"/>
</dbReference>
<dbReference type="InterPro" id="IPR011109">
    <property type="entry name" value="DNA_bind_recombinase_dom"/>
</dbReference>
<sequence length="540" mass="59469">MLRRRPKLLHVDRSQFAADLAAAAKARVYSYTRFSTPEQALGDSYRRQTEAAAKWAARRGLVLDDALSFFDEGVSAFRGSNTGEDRGLGRFLYACRSGLVPRGSYFLVESLDRVSRMAPRRAQRLLDDIVDAGVTIVTLNDGQEYTAERLDNDPTALLIALMVAWRAHEESKTKARRLAEAWQEKRRKITAGESDKLTERAPGWLRWTSEGWTIIPERGEVVRRVFAMTLEGVGEHKIAATLNEEGVPVFGRGKMWHRSAIAKLLRNPSVIGTLIPGRIEYVDGKRTRVLEEPVLNAYPSVISEADWFSVRALKDGETDAVRGRGAKAPLANVLSGLARCPDCGAAMTRVNKGRKGGTPKLVCTRAKAGAEKHYRTVSLDLVEQAVLSSWHKLAATIPAGERHADLDRERENAKGTISALEDHLGDLTDALSRSPSHTVAQAIRRVEQELRTMREALRDIEEQQAGADGGLIHMRLANLADAMEPAEGEVSLAAVNAGLRTLFSGVVVDHREGTLGFQWKQGGVTPVIYAWPQEAAQEPS</sequence>
<dbReference type="InterPro" id="IPR036162">
    <property type="entry name" value="Resolvase-like_N_sf"/>
</dbReference>
<keyword evidence="7" id="KW-1185">Reference proteome</keyword>
<dbReference type="PROSITE" id="PS51737">
    <property type="entry name" value="RECOMBINASE_DNA_BIND"/>
    <property type="match status" value="1"/>
</dbReference>
<dbReference type="Pfam" id="PF07508">
    <property type="entry name" value="Recombinase"/>
    <property type="match status" value="1"/>
</dbReference>
<dbReference type="Pfam" id="PF00239">
    <property type="entry name" value="Resolvase"/>
    <property type="match status" value="1"/>
</dbReference>
<gene>
    <name evidence="6" type="ORF">L288_18815</name>
</gene>
<evidence type="ECO:0000313" key="6">
    <source>
        <dbReference type="EMBL" id="EQA99965.1"/>
    </source>
</evidence>
<dbReference type="AlphaFoldDB" id="T0G887"/>
<dbReference type="EMBL" id="ATHO01000161">
    <property type="protein sequence ID" value="EQA99965.1"/>
    <property type="molecule type" value="Genomic_DNA"/>
</dbReference>
<evidence type="ECO:0000313" key="7">
    <source>
        <dbReference type="Proteomes" id="UP000015525"/>
    </source>
</evidence>
<comment type="caution">
    <text evidence="6">The sequence shown here is derived from an EMBL/GenBank/DDBJ whole genome shotgun (WGS) entry which is preliminary data.</text>
</comment>
<dbReference type="PATRIC" id="fig|1329909.3.peg.3619"/>
<dbReference type="SMART" id="SM00857">
    <property type="entry name" value="Resolvase"/>
    <property type="match status" value="1"/>
</dbReference>
<keyword evidence="2" id="KW-0233">DNA recombination</keyword>
<protein>
    <recommendedName>
        <fullName evidence="8">Recombinase family protein</fullName>
    </recommendedName>
</protein>
<dbReference type="InterPro" id="IPR038109">
    <property type="entry name" value="DNA_bind_recomb_sf"/>
</dbReference>
<dbReference type="PANTHER" id="PTHR30461:SF2">
    <property type="entry name" value="SERINE RECOMBINASE PINE-RELATED"/>
    <property type="match status" value="1"/>
</dbReference>
<dbReference type="GO" id="GO:0003677">
    <property type="term" value="F:DNA binding"/>
    <property type="evidence" value="ECO:0007669"/>
    <property type="project" value="UniProtKB-KW"/>
</dbReference>
<evidence type="ECO:0000256" key="2">
    <source>
        <dbReference type="ARBA" id="ARBA00023172"/>
    </source>
</evidence>
<dbReference type="GO" id="GO:0000150">
    <property type="term" value="F:DNA strand exchange activity"/>
    <property type="evidence" value="ECO:0007669"/>
    <property type="project" value="InterPro"/>
</dbReference>
<evidence type="ECO:0000259" key="5">
    <source>
        <dbReference type="PROSITE" id="PS51737"/>
    </source>
</evidence>
<keyword evidence="1" id="KW-0238">DNA-binding</keyword>
<evidence type="ECO:0000256" key="3">
    <source>
        <dbReference type="SAM" id="Coils"/>
    </source>
</evidence>
<organism evidence="6 7">
    <name type="scientific">Sphingobium quisquiliarum P25</name>
    <dbReference type="NCBI Taxonomy" id="1329909"/>
    <lineage>
        <taxon>Bacteria</taxon>
        <taxon>Pseudomonadati</taxon>
        <taxon>Pseudomonadota</taxon>
        <taxon>Alphaproteobacteria</taxon>
        <taxon>Sphingomonadales</taxon>
        <taxon>Sphingomonadaceae</taxon>
        <taxon>Sphingobium</taxon>
    </lineage>
</organism>